<comment type="caution">
    <text evidence="3">The sequence shown here is derived from an EMBL/GenBank/DDBJ whole genome shotgun (WGS) entry which is preliminary data.</text>
</comment>
<dbReference type="FunFam" id="1.25.40.10:FF:000343">
    <property type="entry name" value="Pentatricopeptide repeat-containing protein At3g58590"/>
    <property type="match status" value="1"/>
</dbReference>
<dbReference type="AlphaFoldDB" id="A0A565BC24"/>
<dbReference type="NCBIfam" id="TIGR00756">
    <property type="entry name" value="PPR"/>
    <property type="match status" value="3"/>
</dbReference>
<dbReference type="PANTHER" id="PTHR47926:SF484">
    <property type="entry name" value="PENTATRICOPEPTIDE REPEAT-CONTAINING PROTEIN"/>
    <property type="match status" value="1"/>
</dbReference>
<evidence type="ECO:0000313" key="4">
    <source>
        <dbReference type="Proteomes" id="UP000489600"/>
    </source>
</evidence>
<proteinExistence type="predicted"/>
<feature type="repeat" description="PPR" evidence="2">
    <location>
        <begin position="220"/>
        <end position="254"/>
    </location>
</feature>
<evidence type="ECO:0000256" key="1">
    <source>
        <dbReference type="ARBA" id="ARBA00022737"/>
    </source>
</evidence>
<dbReference type="GO" id="GO:0003723">
    <property type="term" value="F:RNA binding"/>
    <property type="evidence" value="ECO:0007669"/>
    <property type="project" value="InterPro"/>
</dbReference>
<keyword evidence="4" id="KW-1185">Reference proteome</keyword>
<feature type="repeat" description="PPR" evidence="2">
    <location>
        <begin position="119"/>
        <end position="153"/>
    </location>
</feature>
<evidence type="ECO:0000256" key="2">
    <source>
        <dbReference type="PROSITE-ProRule" id="PRU00708"/>
    </source>
</evidence>
<dbReference type="InterPro" id="IPR011990">
    <property type="entry name" value="TPR-like_helical_dom_sf"/>
</dbReference>
<dbReference type="InterPro" id="IPR002885">
    <property type="entry name" value="PPR_rpt"/>
</dbReference>
<dbReference type="EMBL" id="CABITT030000003">
    <property type="protein sequence ID" value="VVA98871.1"/>
    <property type="molecule type" value="Genomic_DNA"/>
</dbReference>
<evidence type="ECO:0008006" key="5">
    <source>
        <dbReference type="Google" id="ProtNLM"/>
    </source>
</evidence>
<gene>
    <name evidence="3" type="ORF">ANE_LOCUS9316</name>
</gene>
<dbReference type="GO" id="GO:0009451">
    <property type="term" value="P:RNA modification"/>
    <property type="evidence" value="ECO:0007669"/>
    <property type="project" value="InterPro"/>
</dbReference>
<keyword evidence="1" id="KW-0677">Repeat</keyword>
<dbReference type="OrthoDB" id="185373at2759"/>
<dbReference type="InterPro" id="IPR046960">
    <property type="entry name" value="PPR_At4g14850-like_plant"/>
</dbReference>
<protein>
    <recommendedName>
        <fullName evidence="5">Pentacotripeptide-repeat region of PRORP domain-containing protein</fullName>
    </recommendedName>
</protein>
<organism evidence="3 4">
    <name type="scientific">Arabis nemorensis</name>
    <dbReference type="NCBI Taxonomy" id="586526"/>
    <lineage>
        <taxon>Eukaryota</taxon>
        <taxon>Viridiplantae</taxon>
        <taxon>Streptophyta</taxon>
        <taxon>Embryophyta</taxon>
        <taxon>Tracheophyta</taxon>
        <taxon>Spermatophyta</taxon>
        <taxon>Magnoliopsida</taxon>
        <taxon>eudicotyledons</taxon>
        <taxon>Gunneridae</taxon>
        <taxon>Pentapetalae</taxon>
        <taxon>rosids</taxon>
        <taxon>malvids</taxon>
        <taxon>Brassicales</taxon>
        <taxon>Brassicaceae</taxon>
        <taxon>Arabideae</taxon>
        <taxon>Arabis</taxon>
    </lineage>
</organism>
<reference evidence="3" key="1">
    <citation type="submission" date="2019-07" db="EMBL/GenBank/DDBJ databases">
        <authorList>
            <person name="Dittberner H."/>
        </authorList>
    </citation>
    <scope>NUCLEOTIDE SEQUENCE [LARGE SCALE GENOMIC DNA]</scope>
</reference>
<sequence>MGSFAFEGMCLRSMYCSWKPVACESIKFATWNAMIGGYMGNGDAKSATGLFEQISCSRNMVTWIEMLKGYGKQNETEKARELFERMPLELKNVKAWAVMLGSYVMCMRLQLFFTINVRDLVIWNTLIAGYAQNGYFDGAIDAFHEMQREEFEPDAVMVSSVLSAFAQSGRLDVGREVHSLINCKGIELNQFVSNALINMYDKCGDLENATSVFESLSLRSVACWNSMISCLVFHVKGKEALEMFKKMKNFDTKPDEITFLAVFMEAF</sequence>
<dbReference type="Pfam" id="PF13041">
    <property type="entry name" value="PPR_2"/>
    <property type="match status" value="2"/>
</dbReference>
<feature type="repeat" description="PPR" evidence="2">
    <location>
        <begin position="59"/>
        <end position="89"/>
    </location>
</feature>
<dbReference type="PANTHER" id="PTHR47926">
    <property type="entry name" value="PENTATRICOPEPTIDE REPEAT-CONTAINING PROTEIN"/>
    <property type="match status" value="1"/>
</dbReference>
<name>A0A565BC24_9BRAS</name>
<dbReference type="PROSITE" id="PS51375">
    <property type="entry name" value="PPR"/>
    <property type="match status" value="3"/>
</dbReference>
<dbReference type="Pfam" id="PF01535">
    <property type="entry name" value="PPR"/>
    <property type="match status" value="3"/>
</dbReference>
<accession>A0A565BC24</accession>
<dbReference type="Proteomes" id="UP000489600">
    <property type="component" value="Unassembled WGS sequence"/>
</dbReference>
<dbReference type="Gene3D" id="1.25.40.10">
    <property type="entry name" value="Tetratricopeptide repeat domain"/>
    <property type="match status" value="3"/>
</dbReference>
<evidence type="ECO:0000313" key="3">
    <source>
        <dbReference type="EMBL" id="VVA98871.1"/>
    </source>
</evidence>